<dbReference type="InParanoid" id="A0A507B771"/>
<name>A0A507B771_9PEZI</name>
<dbReference type="InterPro" id="IPR036396">
    <property type="entry name" value="Cyt_P450_sf"/>
</dbReference>
<reference evidence="10 11" key="1">
    <citation type="submission" date="2019-06" db="EMBL/GenBank/DDBJ databases">
        <title>Draft genome sequence of the filamentous fungus Phialemoniopsis curvata isolated from diesel fuel.</title>
        <authorList>
            <person name="Varaljay V.A."/>
            <person name="Lyon W.J."/>
            <person name="Crouch A.L."/>
            <person name="Drake C.E."/>
            <person name="Hollomon J.M."/>
            <person name="Nadeau L.J."/>
            <person name="Nunn H.S."/>
            <person name="Stevenson B.S."/>
            <person name="Bojanowski C.L."/>
            <person name="Crookes-Goodson W.J."/>
        </authorList>
    </citation>
    <scope>NUCLEOTIDE SEQUENCE [LARGE SCALE GENOMIC DNA]</scope>
    <source>
        <strain evidence="10 11">D216</strain>
    </source>
</reference>
<comment type="caution">
    <text evidence="10">The sequence shown here is derived from an EMBL/GenBank/DDBJ whole genome shotgun (WGS) entry which is preliminary data.</text>
</comment>
<keyword evidence="7" id="KW-0503">Monooxygenase</keyword>
<keyword evidence="5" id="KW-0560">Oxidoreductase</keyword>
<comment type="subcellular location">
    <subcellularLocation>
        <location evidence="2">Membrane</location>
        <topology evidence="2">Single-pass membrane protein</topology>
    </subcellularLocation>
</comment>
<evidence type="ECO:0000256" key="6">
    <source>
        <dbReference type="ARBA" id="ARBA00023004"/>
    </source>
</evidence>
<evidence type="ECO:0000313" key="11">
    <source>
        <dbReference type="Proteomes" id="UP000319257"/>
    </source>
</evidence>
<evidence type="ECO:0000313" key="10">
    <source>
        <dbReference type="EMBL" id="TPX19015.1"/>
    </source>
</evidence>
<sequence>MALKSQVSRLMADLPPILHFGDSLMKPLIGILLSVLFVWVVRAIYRPPKNRSLRVFKVKANNVVEVLEEAHRQCPNEPFMLSLPGMDMAVLPASETETIRSLPETQVSIKKHHYDVFLGEYTYMGTKADEFDSAMRNVLTRNTPTVLASFAAEVDYAVTQNIGPCEDWTSIKPRYAMSRIASLMSGRAFVGLPLSRDEEWVEATVNYTQTVSWAWMILHILPQPLRYLVAPILPPVRKLKRQRTINEQKLTPLLIERDTHSQWHQDNAAGKVKGGKEPGGDMLDWFMSQYSHPPSIKELGRDQLLATFASIYNLSNALSYIVFDLAATSPEDIEAMRQEVIDVLGGSDGVIDKNSLVKLRKLDSFAKESQRLSPPSLVNIPRIVTDPKGLRTSTGHLIPTGTRMTINSHAINNDPNIYREPGKFDPFRFSRLRELPGNELKFQHASTGLDNINFGHGLWACPGRFFASAEIKVILAHLLMRYDIKHKPDAKRSWQKHYGLAILPDSEAEVLFKIRTQ</sequence>
<dbReference type="PANTHER" id="PTHR46206:SF6">
    <property type="entry name" value="CYTOCHROME P450 MONOOXYGENASE AN1598-RELATED"/>
    <property type="match status" value="1"/>
</dbReference>
<keyword evidence="8" id="KW-0349">Heme</keyword>
<dbReference type="Pfam" id="PF00067">
    <property type="entry name" value="p450"/>
    <property type="match status" value="1"/>
</dbReference>
<feature type="transmembrane region" description="Helical" evidence="9">
    <location>
        <begin position="24"/>
        <end position="45"/>
    </location>
</feature>
<evidence type="ECO:0000256" key="5">
    <source>
        <dbReference type="ARBA" id="ARBA00023002"/>
    </source>
</evidence>
<keyword evidence="9" id="KW-0812">Transmembrane</keyword>
<dbReference type="GeneID" id="41978706"/>
<dbReference type="PANTHER" id="PTHR46206">
    <property type="entry name" value="CYTOCHROME P450"/>
    <property type="match status" value="1"/>
</dbReference>
<dbReference type="SUPFAM" id="SSF48264">
    <property type="entry name" value="Cytochrome P450"/>
    <property type="match status" value="1"/>
</dbReference>
<dbReference type="Proteomes" id="UP000319257">
    <property type="component" value="Unassembled WGS sequence"/>
</dbReference>
<dbReference type="OrthoDB" id="1844152at2759"/>
<proteinExistence type="inferred from homology"/>
<dbReference type="RefSeq" id="XP_031000726.1">
    <property type="nucleotide sequence ID" value="XM_031133968.1"/>
</dbReference>
<evidence type="ECO:0008006" key="12">
    <source>
        <dbReference type="Google" id="ProtNLM"/>
    </source>
</evidence>
<evidence type="ECO:0000256" key="9">
    <source>
        <dbReference type="SAM" id="Phobius"/>
    </source>
</evidence>
<keyword evidence="4 8" id="KW-0479">Metal-binding</keyword>
<organism evidence="10 11">
    <name type="scientific">Thyridium curvatum</name>
    <dbReference type="NCBI Taxonomy" id="1093900"/>
    <lineage>
        <taxon>Eukaryota</taxon>
        <taxon>Fungi</taxon>
        <taxon>Dikarya</taxon>
        <taxon>Ascomycota</taxon>
        <taxon>Pezizomycotina</taxon>
        <taxon>Sordariomycetes</taxon>
        <taxon>Sordariomycetidae</taxon>
        <taxon>Thyridiales</taxon>
        <taxon>Thyridiaceae</taxon>
        <taxon>Thyridium</taxon>
    </lineage>
</organism>
<dbReference type="GO" id="GO:0016020">
    <property type="term" value="C:membrane"/>
    <property type="evidence" value="ECO:0007669"/>
    <property type="project" value="UniProtKB-SubCell"/>
</dbReference>
<evidence type="ECO:0000256" key="3">
    <source>
        <dbReference type="ARBA" id="ARBA00010617"/>
    </source>
</evidence>
<comment type="similarity">
    <text evidence="3">Belongs to the cytochrome P450 family.</text>
</comment>
<accession>A0A507B771</accession>
<dbReference type="InterPro" id="IPR001128">
    <property type="entry name" value="Cyt_P450"/>
</dbReference>
<dbReference type="Gene3D" id="1.10.630.10">
    <property type="entry name" value="Cytochrome P450"/>
    <property type="match status" value="1"/>
</dbReference>
<dbReference type="GO" id="GO:0020037">
    <property type="term" value="F:heme binding"/>
    <property type="evidence" value="ECO:0007669"/>
    <property type="project" value="InterPro"/>
</dbReference>
<keyword evidence="6 8" id="KW-0408">Iron</keyword>
<keyword evidence="9" id="KW-0472">Membrane</keyword>
<evidence type="ECO:0000256" key="8">
    <source>
        <dbReference type="PIRSR" id="PIRSR602403-1"/>
    </source>
</evidence>
<feature type="binding site" description="axial binding residue" evidence="8">
    <location>
        <position position="461"/>
    </location>
    <ligand>
        <name>heme</name>
        <dbReference type="ChEBI" id="CHEBI:30413"/>
    </ligand>
    <ligandPart>
        <name>Fe</name>
        <dbReference type="ChEBI" id="CHEBI:18248"/>
    </ligandPart>
</feature>
<dbReference type="GO" id="GO:0004497">
    <property type="term" value="F:monooxygenase activity"/>
    <property type="evidence" value="ECO:0007669"/>
    <property type="project" value="UniProtKB-KW"/>
</dbReference>
<dbReference type="InterPro" id="IPR002403">
    <property type="entry name" value="Cyt_P450_E_grp-IV"/>
</dbReference>
<evidence type="ECO:0000256" key="2">
    <source>
        <dbReference type="ARBA" id="ARBA00004167"/>
    </source>
</evidence>
<keyword evidence="11" id="KW-1185">Reference proteome</keyword>
<evidence type="ECO:0000256" key="4">
    <source>
        <dbReference type="ARBA" id="ARBA00022723"/>
    </source>
</evidence>
<dbReference type="CDD" id="cd11041">
    <property type="entry name" value="CYP503A1-like"/>
    <property type="match status" value="1"/>
</dbReference>
<dbReference type="EMBL" id="SKBQ01000102">
    <property type="protein sequence ID" value="TPX19015.1"/>
    <property type="molecule type" value="Genomic_DNA"/>
</dbReference>
<dbReference type="AlphaFoldDB" id="A0A507B771"/>
<evidence type="ECO:0000256" key="1">
    <source>
        <dbReference type="ARBA" id="ARBA00001971"/>
    </source>
</evidence>
<dbReference type="PRINTS" id="PR00465">
    <property type="entry name" value="EP450IV"/>
</dbReference>
<protein>
    <recommendedName>
        <fullName evidence="12">Cytochrome P450</fullName>
    </recommendedName>
</protein>
<dbReference type="GO" id="GO:0016705">
    <property type="term" value="F:oxidoreductase activity, acting on paired donors, with incorporation or reduction of molecular oxygen"/>
    <property type="evidence" value="ECO:0007669"/>
    <property type="project" value="InterPro"/>
</dbReference>
<dbReference type="STRING" id="1093900.A0A507B771"/>
<gene>
    <name evidence="10" type="ORF">E0L32_011259</name>
</gene>
<keyword evidence="9" id="KW-1133">Transmembrane helix</keyword>
<dbReference type="GO" id="GO:0005506">
    <property type="term" value="F:iron ion binding"/>
    <property type="evidence" value="ECO:0007669"/>
    <property type="project" value="InterPro"/>
</dbReference>
<comment type="cofactor">
    <cofactor evidence="1 8">
        <name>heme</name>
        <dbReference type="ChEBI" id="CHEBI:30413"/>
    </cofactor>
</comment>
<evidence type="ECO:0000256" key="7">
    <source>
        <dbReference type="ARBA" id="ARBA00023033"/>
    </source>
</evidence>